<name>A0A2L1VIU6_ACINO</name>
<protein>
    <submittedName>
        <fullName evidence="1">Uncharacterized protein</fullName>
    </submittedName>
</protein>
<accession>A0A2L1VIU6</accession>
<dbReference type="RefSeq" id="WP_039255408.1">
    <property type="nucleotide sequence ID" value="NZ_BKRJ01000030.1"/>
</dbReference>
<evidence type="ECO:0000313" key="2">
    <source>
        <dbReference type="Proteomes" id="UP000237921"/>
    </source>
</evidence>
<sequence length="401" mass="44818">MGFFSGLASAGRSLGRAVSSGVRAVASGISRGISAVASAGGRLFKSAASAVKQMASKVHDWKALLGAMVDGAKKGAQIGAKKGPWGMLFGGLIGAGLGGLFEFNRQAKAHQQEMPQPIYEEPNYSNEVDGDIERLGKMITEFLPALQRKFSSNAPVESFEEYLRIDVSMAFIRDFLNRLEKMESTSELTASDRRFIELIDKLALDKPMSEAELQEFDELVKQRFGKSLLLIGSQRLFALWTNEEETCKQNVNQQRTEISRAEIYYKELESRAKYNLPMTDEEKAKYEELKGHITKTRNEYENSKKYLTNIRLMTGVAEGLLQQAEADNAGQVIREQERKRADKAGAILVNMERSLDENEATAELPLSEEDKSFLNQYVDLHMPAAVKRQKQHAKEFVEVNV</sequence>
<dbReference type="EMBL" id="CP014019">
    <property type="protein sequence ID" value="AVF45159.1"/>
    <property type="molecule type" value="Genomic_DNA"/>
</dbReference>
<reference evidence="2" key="1">
    <citation type="submission" date="2017-12" db="EMBL/GenBank/DDBJ databases">
        <title>FDA dAtabase for Regulatory Grade micrObial Sequences (FDA-ARGOS): Supporting development and validation of Infectious Disease Dx tests.</title>
        <authorList>
            <person name="Hoffmann M."/>
            <person name="Allard M."/>
            <person name="Evans P."/>
            <person name="Brown E."/>
            <person name="Tallon L."/>
            <person name="Sadzewicz L."/>
            <person name="Sengamalay N."/>
            <person name="Ott S."/>
            <person name="Godinez A."/>
            <person name="Nagaraj S."/>
            <person name="Vavikolanu K."/>
            <person name="Aluvathingal J."/>
            <person name="Nadendla S."/>
            <person name="Sichtig H."/>
        </authorList>
    </citation>
    <scope>NUCLEOTIDE SEQUENCE [LARGE SCALE GENOMIC DNA]</scope>
    <source>
        <strain evidence="2">FDAARGOS_129</strain>
    </source>
</reference>
<evidence type="ECO:0000313" key="1">
    <source>
        <dbReference type="EMBL" id="AVF45159.1"/>
    </source>
</evidence>
<organism evidence="1 2">
    <name type="scientific">Acinetobacter nosocomialis</name>
    <dbReference type="NCBI Taxonomy" id="106654"/>
    <lineage>
        <taxon>Bacteria</taxon>
        <taxon>Pseudomonadati</taxon>
        <taxon>Pseudomonadota</taxon>
        <taxon>Gammaproteobacteria</taxon>
        <taxon>Moraxellales</taxon>
        <taxon>Moraxellaceae</taxon>
        <taxon>Acinetobacter</taxon>
        <taxon>Acinetobacter calcoaceticus/baumannii complex</taxon>
    </lineage>
</organism>
<dbReference type="Proteomes" id="UP000237921">
    <property type="component" value="Chromosome"/>
</dbReference>
<dbReference type="AlphaFoldDB" id="A0A2L1VIU6"/>
<proteinExistence type="predicted"/>
<gene>
    <name evidence="1" type="ORF">AL533_12595</name>
</gene>